<evidence type="ECO:0000313" key="1">
    <source>
        <dbReference type="EMBL" id="ODC04819.1"/>
    </source>
</evidence>
<dbReference type="STRING" id="197479.BFW38_16075"/>
<sequence>MTQTTNRQALATIEEIVNLEVYPLNDRGSHTYQRCVEAIHQQLDEDGCAHFARFIRADLIDRLREESEELAPQAHYHHNQVTPYATEDDDNYPVDHPLRRFQSFSNGFVAKDLISEDKLVQRLYANVIFQQFIADCLQEERIYEYADPIAGLVINVMPENTTLPWHFDTNEFIVSLMTRRPEAGGEFEYVPEIRTPGNENFDEVQRVLDGDHSRVKVLTLETGDLQLFKGRYSMHRVAPAQGQRLCTLLGYAKEPGMIGRVKRTKDVYGRVTQAHIDAENVQREDSLAG</sequence>
<organism evidence="1 2">
    <name type="scientific">Terasakiispira papahanaumokuakeensis</name>
    <dbReference type="NCBI Taxonomy" id="197479"/>
    <lineage>
        <taxon>Bacteria</taxon>
        <taxon>Pseudomonadati</taxon>
        <taxon>Pseudomonadota</taxon>
        <taxon>Gammaproteobacteria</taxon>
        <taxon>Oceanospirillales</taxon>
        <taxon>Terasakiispira</taxon>
    </lineage>
</organism>
<dbReference type="Pfam" id="PF23169">
    <property type="entry name" value="HalD"/>
    <property type="match status" value="1"/>
</dbReference>
<dbReference type="RefSeq" id="WP_068999803.1">
    <property type="nucleotide sequence ID" value="NZ_MDTQ01000001.1"/>
</dbReference>
<protein>
    <recommendedName>
        <fullName evidence="3">Fe2OG dioxygenase domain-containing protein</fullName>
    </recommendedName>
</protein>
<name>A0A1E2VCU4_9GAMM</name>
<dbReference type="OrthoDB" id="9798229at2"/>
<dbReference type="Proteomes" id="UP000094291">
    <property type="component" value="Unassembled WGS sequence"/>
</dbReference>
<dbReference type="SUPFAM" id="SSF51197">
    <property type="entry name" value="Clavaminate synthase-like"/>
    <property type="match status" value="1"/>
</dbReference>
<reference evidence="1 2" key="1">
    <citation type="submission" date="2016-08" db="EMBL/GenBank/DDBJ databases">
        <authorList>
            <person name="Seilhamer J.J."/>
        </authorList>
    </citation>
    <scope>NUCLEOTIDE SEQUENCE [LARGE SCALE GENOMIC DNA]</scope>
    <source>
        <strain evidence="1 2">PH27A</strain>
    </source>
</reference>
<evidence type="ECO:0008006" key="3">
    <source>
        <dbReference type="Google" id="ProtNLM"/>
    </source>
</evidence>
<proteinExistence type="predicted"/>
<gene>
    <name evidence="1" type="ORF">BFW38_16075</name>
</gene>
<evidence type="ECO:0000313" key="2">
    <source>
        <dbReference type="Proteomes" id="UP000094291"/>
    </source>
</evidence>
<dbReference type="InterPro" id="IPR056470">
    <property type="entry name" value="BesD/HalB-like"/>
</dbReference>
<dbReference type="Gene3D" id="2.60.120.620">
    <property type="entry name" value="q2cbj1_9rhob like domain"/>
    <property type="match status" value="1"/>
</dbReference>
<comment type="caution">
    <text evidence="1">The sequence shown here is derived from an EMBL/GenBank/DDBJ whole genome shotgun (WGS) entry which is preliminary data.</text>
</comment>
<keyword evidence="2" id="KW-1185">Reference proteome</keyword>
<dbReference type="EMBL" id="MDTQ01000001">
    <property type="protein sequence ID" value="ODC04819.1"/>
    <property type="molecule type" value="Genomic_DNA"/>
</dbReference>
<accession>A0A1E2VCU4</accession>
<dbReference type="AlphaFoldDB" id="A0A1E2VCU4"/>